<feature type="binding site" evidence="1">
    <location>
        <position position="73"/>
    </location>
    <ligand>
        <name>Mg(2+)</name>
        <dbReference type="ChEBI" id="CHEBI:18420"/>
        <label>2</label>
    </ligand>
</feature>
<feature type="domain" description="PurM-like C-terminal" evidence="3">
    <location>
        <begin position="151"/>
        <end position="303"/>
    </location>
</feature>
<dbReference type="GO" id="GO:0009030">
    <property type="term" value="F:thiamine-phosphate kinase activity"/>
    <property type="evidence" value="ECO:0007669"/>
    <property type="project" value="UniProtKB-UniRule"/>
</dbReference>
<dbReference type="HAMAP" id="MF_02128">
    <property type="entry name" value="TMP_kinase"/>
    <property type="match status" value="1"/>
</dbReference>
<keyword evidence="1" id="KW-0784">Thiamine biosynthesis</keyword>
<keyword evidence="1" id="KW-0460">Magnesium</keyword>
<sequence>MDEFAFINSIMPSQAQQPSLIKGIGDDAAVYKTSGQADQVVCVDTLVEGVHFRRDTLSPYQIGVKGLASNISDLAAMGATPAFYLVSIAVPESWNEKELREIYQGMEELAAEYRMDLIGGDTVSTPAALVLTITVIGQVERTKAKYRHDARAGDLVFLTGYVGSSAAGLELLLKRGRTGSFSEKELALVKAHQEPSPHVEQAGLFAGFAGRVALNDISDGVASEAYEIAEASGVSIVIGADSLPFHPGMDEHSFQQRLDWALYGGEDYVLLGAAAPADVKELKERFSARQLSFFEVGHIEEGEPGVFLRHNGQLKKLEKQGYNHFQKRR</sequence>
<evidence type="ECO:0000256" key="1">
    <source>
        <dbReference type="HAMAP-Rule" id="MF_02128"/>
    </source>
</evidence>
<feature type="binding site" evidence="1">
    <location>
        <position position="44"/>
    </location>
    <ligand>
        <name>Mg(2+)</name>
        <dbReference type="ChEBI" id="CHEBI:18420"/>
        <label>2</label>
    </ligand>
</feature>
<keyword evidence="1" id="KW-0547">Nucleotide-binding</keyword>
<keyword evidence="5" id="KW-1185">Reference proteome</keyword>
<feature type="binding site" evidence="1">
    <location>
        <position position="103"/>
    </location>
    <ligand>
        <name>ATP</name>
        <dbReference type="ChEBI" id="CHEBI:30616"/>
    </ligand>
</feature>
<feature type="binding site" evidence="1">
    <location>
        <position position="73"/>
    </location>
    <ligand>
        <name>Mg(2+)</name>
        <dbReference type="ChEBI" id="CHEBI:18420"/>
        <label>3</label>
    </ligand>
</feature>
<comment type="similarity">
    <text evidence="1">Belongs to the thiamine-monophosphate kinase family.</text>
</comment>
<organism evidence="4 5">
    <name type="scientific">Halalkalibacter oceani</name>
    <dbReference type="NCBI Taxonomy" id="1653776"/>
    <lineage>
        <taxon>Bacteria</taxon>
        <taxon>Bacillati</taxon>
        <taxon>Bacillota</taxon>
        <taxon>Bacilli</taxon>
        <taxon>Bacillales</taxon>
        <taxon>Bacillaceae</taxon>
        <taxon>Halalkalibacter</taxon>
    </lineage>
</organism>
<dbReference type="GO" id="GO:0005524">
    <property type="term" value="F:ATP binding"/>
    <property type="evidence" value="ECO:0007669"/>
    <property type="project" value="UniProtKB-UniRule"/>
</dbReference>
<comment type="caution">
    <text evidence="1">Lacks conserved residue(s) required for the propagation of feature annotation.</text>
</comment>
<feature type="binding site" evidence="1">
    <location>
        <position position="44"/>
    </location>
    <ligand>
        <name>Mg(2+)</name>
        <dbReference type="ChEBI" id="CHEBI:18420"/>
        <label>1</label>
    </ligand>
</feature>
<keyword evidence="1 4" id="KW-0418">Kinase</keyword>
<accession>A0A9X2DTD8</accession>
<dbReference type="EMBL" id="JAMBOL010000022">
    <property type="protein sequence ID" value="MCM3715815.1"/>
    <property type="molecule type" value="Genomic_DNA"/>
</dbReference>
<dbReference type="PANTHER" id="PTHR30270">
    <property type="entry name" value="THIAMINE-MONOPHOSPHATE KINASE"/>
    <property type="match status" value="1"/>
</dbReference>
<feature type="binding site" evidence="1">
    <location>
        <position position="266"/>
    </location>
    <ligand>
        <name>substrate</name>
    </ligand>
</feature>
<dbReference type="SUPFAM" id="SSF56042">
    <property type="entry name" value="PurM C-terminal domain-like"/>
    <property type="match status" value="1"/>
</dbReference>
<dbReference type="PANTHER" id="PTHR30270:SF0">
    <property type="entry name" value="THIAMINE-MONOPHOSPHATE KINASE"/>
    <property type="match status" value="1"/>
</dbReference>
<keyword evidence="1" id="KW-0067">ATP-binding</keyword>
<protein>
    <recommendedName>
        <fullName evidence="1">Thiamine-monophosphate kinase</fullName>
        <shortName evidence="1">TMP kinase</shortName>
        <shortName evidence="1">Thiamine-phosphate kinase</shortName>
        <ecNumber evidence="1">2.7.4.16</ecNumber>
    </recommendedName>
</protein>
<dbReference type="EC" id="2.7.4.16" evidence="1"/>
<dbReference type="AlphaFoldDB" id="A0A9X2DTD8"/>
<dbReference type="PIRSF" id="PIRSF005303">
    <property type="entry name" value="Thiam_monoph_kin"/>
    <property type="match status" value="1"/>
</dbReference>
<dbReference type="InterPro" id="IPR010918">
    <property type="entry name" value="PurM-like_C_dom"/>
</dbReference>
<feature type="binding site" evidence="1">
    <location>
        <position position="216"/>
    </location>
    <ligand>
        <name>Mg(2+)</name>
        <dbReference type="ChEBI" id="CHEBI:18420"/>
        <label>3</label>
    </ligand>
</feature>
<dbReference type="Pfam" id="PF02769">
    <property type="entry name" value="AIRS_C"/>
    <property type="match status" value="1"/>
</dbReference>
<dbReference type="GO" id="GO:0009228">
    <property type="term" value="P:thiamine biosynthetic process"/>
    <property type="evidence" value="ECO:0007669"/>
    <property type="project" value="UniProtKB-KW"/>
</dbReference>
<dbReference type="NCBIfam" id="TIGR01379">
    <property type="entry name" value="thiL"/>
    <property type="match status" value="1"/>
</dbReference>
<dbReference type="RefSeq" id="WP_251224516.1">
    <property type="nucleotide sequence ID" value="NZ_JAMBOL010000022.1"/>
</dbReference>
<feature type="binding site" evidence="1">
    <location>
        <position position="322"/>
    </location>
    <ligand>
        <name>substrate</name>
    </ligand>
</feature>
<dbReference type="CDD" id="cd02194">
    <property type="entry name" value="ThiL"/>
    <property type="match status" value="1"/>
</dbReference>
<comment type="miscellaneous">
    <text evidence="1">Reaction mechanism of ThiL seems to utilize a direct, inline transfer of the gamma-phosphate of ATP to TMP rather than a phosphorylated enzyme intermediate.</text>
</comment>
<dbReference type="Pfam" id="PF00586">
    <property type="entry name" value="AIRS"/>
    <property type="match status" value="1"/>
</dbReference>
<evidence type="ECO:0000259" key="2">
    <source>
        <dbReference type="Pfam" id="PF00586"/>
    </source>
</evidence>
<reference evidence="4" key="1">
    <citation type="submission" date="2022-05" db="EMBL/GenBank/DDBJ databases">
        <title>Comparative Genomics of Spacecraft Associated Microbes.</title>
        <authorList>
            <person name="Tran M.T."/>
            <person name="Wright A."/>
            <person name="Seuylemezian A."/>
            <person name="Eisen J."/>
            <person name="Coil D."/>
        </authorList>
    </citation>
    <scope>NUCLEOTIDE SEQUENCE</scope>
    <source>
        <strain evidence="4">214.1.1</strain>
    </source>
</reference>
<dbReference type="GO" id="GO:0009229">
    <property type="term" value="P:thiamine diphosphate biosynthetic process"/>
    <property type="evidence" value="ECO:0007669"/>
    <property type="project" value="UniProtKB-UniRule"/>
</dbReference>
<feature type="binding site" evidence="1">
    <location>
        <position position="27"/>
    </location>
    <ligand>
        <name>Mg(2+)</name>
        <dbReference type="ChEBI" id="CHEBI:18420"/>
        <label>3</label>
    </ligand>
</feature>
<dbReference type="InterPro" id="IPR016188">
    <property type="entry name" value="PurM-like_N"/>
</dbReference>
<evidence type="ECO:0000313" key="4">
    <source>
        <dbReference type="EMBL" id="MCM3715815.1"/>
    </source>
</evidence>
<evidence type="ECO:0000313" key="5">
    <source>
        <dbReference type="Proteomes" id="UP001139179"/>
    </source>
</evidence>
<feature type="binding site" evidence="1">
    <location>
        <position position="27"/>
    </location>
    <ligand>
        <name>Mg(2+)</name>
        <dbReference type="ChEBI" id="CHEBI:18420"/>
        <label>4</label>
    </ligand>
</feature>
<keyword evidence="1" id="KW-0479">Metal-binding</keyword>
<feature type="domain" description="PurM-like N-terminal" evidence="2">
    <location>
        <begin position="25"/>
        <end position="139"/>
    </location>
</feature>
<feature type="binding site" evidence="1">
    <location>
        <position position="121"/>
    </location>
    <ligand>
        <name>Mg(2+)</name>
        <dbReference type="ChEBI" id="CHEBI:18420"/>
        <label>1</label>
    </ligand>
</feature>
<dbReference type="GO" id="GO:0000287">
    <property type="term" value="F:magnesium ion binding"/>
    <property type="evidence" value="ECO:0007669"/>
    <property type="project" value="UniProtKB-UniRule"/>
</dbReference>
<feature type="binding site" evidence="1">
    <location>
        <position position="147"/>
    </location>
    <ligand>
        <name>ATP</name>
        <dbReference type="ChEBI" id="CHEBI:30616"/>
    </ligand>
</feature>
<feature type="binding site" evidence="1">
    <location>
        <position position="73"/>
    </location>
    <ligand>
        <name>Mg(2+)</name>
        <dbReference type="ChEBI" id="CHEBI:18420"/>
        <label>4</label>
    </ligand>
</feature>
<gene>
    <name evidence="1 4" type="primary">thiL</name>
    <name evidence="4" type="ORF">M3202_17295</name>
</gene>
<comment type="pathway">
    <text evidence="1">Cofactor biosynthesis; thiamine diphosphate biosynthesis; thiamine diphosphate from thiamine phosphate: step 1/1.</text>
</comment>
<feature type="binding site" evidence="1">
    <location>
        <position position="218"/>
    </location>
    <ligand>
        <name>ATP</name>
        <dbReference type="ChEBI" id="CHEBI:30616"/>
    </ligand>
</feature>
<dbReference type="InterPro" id="IPR036676">
    <property type="entry name" value="PurM-like_C_sf"/>
</dbReference>
<feature type="binding site" evidence="1">
    <location>
        <position position="219"/>
    </location>
    <ligand>
        <name>Mg(2+)</name>
        <dbReference type="ChEBI" id="CHEBI:18420"/>
        <label>5</label>
    </ligand>
</feature>
<evidence type="ECO:0000259" key="3">
    <source>
        <dbReference type="Pfam" id="PF02769"/>
    </source>
</evidence>
<name>A0A9X2DTD8_9BACI</name>
<dbReference type="Gene3D" id="3.90.650.10">
    <property type="entry name" value="PurM-like C-terminal domain"/>
    <property type="match status" value="1"/>
</dbReference>
<feature type="binding site" evidence="1">
    <location>
        <position position="51"/>
    </location>
    <ligand>
        <name>substrate</name>
    </ligand>
</feature>
<dbReference type="Gene3D" id="3.30.1330.10">
    <property type="entry name" value="PurM-like, N-terminal domain"/>
    <property type="match status" value="1"/>
</dbReference>
<comment type="caution">
    <text evidence="4">The sequence shown here is derived from an EMBL/GenBank/DDBJ whole genome shotgun (WGS) entry which is preliminary data.</text>
</comment>
<feature type="binding site" evidence="1">
    <location>
        <begin position="120"/>
        <end position="121"/>
    </location>
    <ligand>
        <name>ATP</name>
        <dbReference type="ChEBI" id="CHEBI:30616"/>
    </ligand>
</feature>
<dbReference type="InterPro" id="IPR006283">
    <property type="entry name" value="ThiL-like"/>
</dbReference>
<proteinExistence type="inferred from homology"/>
<keyword evidence="1 4" id="KW-0808">Transferase</keyword>
<dbReference type="SUPFAM" id="SSF55326">
    <property type="entry name" value="PurM N-terminal domain-like"/>
    <property type="match status" value="1"/>
</dbReference>
<comment type="function">
    <text evidence="1">Catalyzes the ATP-dependent phosphorylation of thiamine-monophosphate (TMP) to form thiamine-pyrophosphate (TPP), the active form of vitamin B1.</text>
</comment>
<comment type="catalytic activity">
    <reaction evidence="1">
        <text>thiamine phosphate + ATP = thiamine diphosphate + ADP</text>
        <dbReference type="Rhea" id="RHEA:15913"/>
        <dbReference type="ChEBI" id="CHEBI:30616"/>
        <dbReference type="ChEBI" id="CHEBI:37575"/>
        <dbReference type="ChEBI" id="CHEBI:58937"/>
        <dbReference type="ChEBI" id="CHEBI:456216"/>
        <dbReference type="EC" id="2.7.4.16"/>
    </reaction>
</comment>
<dbReference type="Proteomes" id="UP001139179">
    <property type="component" value="Unassembled WGS sequence"/>
</dbReference>
<dbReference type="InterPro" id="IPR036921">
    <property type="entry name" value="PurM-like_N_sf"/>
</dbReference>